<dbReference type="SUPFAM" id="SSF53474">
    <property type="entry name" value="alpha/beta-Hydrolases"/>
    <property type="match status" value="1"/>
</dbReference>
<dbReference type="PANTHER" id="PTHR33938:SF15">
    <property type="entry name" value="FERULOYL ESTERASE B-RELATED"/>
    <property type="match status" value="1"/>
</dbReference>
<organism evidence="11 12">
    <name type="scientific">Pyricularia grisea</name>
    <name type="common">Crabgrass-specific blast fungus</name>
    <name type="synonym">Magnaporthe grisea</name>
    <dbReference type="NCBI Taxonomy" id="148305"/>
    <lineage>
        <taxon>Eukaryota</taxon>
        <taxon>Fungi</taxon>
        <taxon>Dikarya</taxon>
        <taxon>Ascomycota</taxon>
        <taxon>Pezizomycotina</taxon>
        <taxon>Sordariomycetes</taxon>
        <taxon>Sordariomycetidae</taxon>
        <taxon>Magnaporthales</taxon>
        <taxon>Pyriculariaceae</taxon>
        <taxon>Pyricularia</taxon>
    </lineage>
</organism>
<evidence type="ECO:0000256" key="7">
    <source>
        <dbReference type="ARBA" id="ARBA00022837"/>
    </source>
</evidence>
<dbReference type="AlphaFoldDB" id="A0A6P8B4X5"/>
<evidence type="ECO:0000256" key="9">
    <source>
        <dbReference type="ARBA" id="ARBA00034075"/>
    </source>
</evidence>
<keyword evidence="11" id="KW-1185">Reference proteome</keyword>
<evidence type="ECO:0000256" key="5">
    <source>
        <dbReference type="ARBA" id="ARBA00022729"/>
    </source>
</evidence>
<dbReference type="InterPro" id="IPR011118">
    <property type="entry name" value="Tannase/feruloyl_esterase"/>
</dbReference>
<dbReference type="GeneID" id="41961621"/>
<evidence type="ECO:0000256" key="10">
    <source>
        <dbReference type="RuleBase" id="RU361238"/>
    </source>
</evidence>
<evidence type="ECO:0000256" key="1">
    <source>
        <dbReference type="ARBA" id="ARBA00006249"/>
    </source>
</evidence>
<reference evidence="11 12" key="1">
    <citation type="journal article" date="2019" name="Mol. Biol. Evol.">
        <title>Blast fungal genomes show frequent chromosomal changes, gene gains and losses, and effector gene turnover.</title>
        <authorList>
            <person name="Gomez Luciano L.B."/>
            <person name="Jason Tsai I."/>
            <person name="Chuma I."/>
            <person name="Tosa Y."/>
            <person name="Chen Y.H."/>
            <person name="Li J.Y."/>
            <person name="Li M.Y."/>
            <person name="Jade Lu M.Y."/>
            <person name="Nakayashiki H."/>
            <person name="Li W.H."/>
        </authorList>
    </citation>
    <scope>NUCLEOTIDE SEQUENCE [LARGE SCALE GENOMIC DNA]</scope>
    <source>
        <strain evidence="11 12">NI907</strain>
    </source>
</reference>
<evidence type="ECO:0000256" key="8">
    <source>
        <dbReference type="ARBA" id="ARBA00023157"/>
    </source>
</evidence>
<evidence type="ECO:0000256" key="4">
    <source>
        <dbReference type="ARBA" id="ARBA00022723"/>
    </source>
</evidence>
<keyword evidence="5 10" id="KW-0732">Signal</keyword>
<keyword evidence="2" id="KW-0719">Serine esterase</keyword>
<name>A0A6P8B4X5_PYRGI</name>
<dbReference type="EC" id="3.1.1.-" evidence="10"/>
<dbReference type="KEGG" id="pgri:PgNI_06691"/>
<dbReference type="GO" id="GO:0045493">
    <property type="term" value="P:xylan catabolic process"/>
    <property type="evidence" value="ECO:0007669"/>
    <property type="project" value="UniProtKB-KW"/>
</dbReference>
<keyword evidence="7" id="KW-0106">Calcium</keyword>
<protein>
    <recommendedName>
        <fullName evidence="10">Carboxylic ester hydrolase</fullName>
        <ecNumber evidence="10">3.1.1.-</ecNumber>
    </recommendedName>
</protein>
<dbReference type="PANTHER" id="PTHR33938">
    <property type="entry name" value="FERULOYL ESTERASE B-RELATED"/>
    <property type="match status" value="1"/>
</dbReference>
<keyword evidence="3" id="KW-0858">Xylan degradation</keyword>
<keyword evidence="4" id="KW-0479">Metal-binding</keyword>
<accession>A0A6P8B4X5</accession>
<comment type="similarity">
    <text evidence="1 10">Belongs to the tannase family.</text>
</comment>
<feature type="signal peptide" evidence="10">
    <location>
        <begin position="1"/>
        <end position="21"/>
    </location>
</feature>
<evidence type="ECO:0000256" key="6">
    <source>
        <dbReference type="ARBA" id="ARBA00022801"/>
    </source>
</evidence>
<reference evidence="12" key="3">
    <citation type="submission" date="2025-08" db="UniProtKB">
        <authorList>
            <consortium name="RefSeq"/>
        </authorList>
    </citation>
    <scope>IDENTIFICATION</scope>
    <source>
        <strain evidence="12">NI907</strain>
    </source>
</reference>
<keyword evidence="3" id="KW-0119">Carbohydrate metabolism</keyword>
<dbReference type="RefSeq" id="XP_030982200.1">
    <property type="nucleotide sequence ID" value="XM_031126712.1"/>
</dbReference>
<reference evidence="12" key="2">
    <citation type="submission" date="2019-10" db="EMBL/GenBank/DDBJ databases">
        <authorList>
            <consortium name="NCBI Genome Project"/>
        </authorList>
    </citation>
    <scope>NUCLEOTIDE SEQUENCE</scope>
    <source>
        <strain evidence="12">NI907</strain>
    </source>
</reference>
<gene>
    <name evidence="12" type="ORF">PgNI_06691</name>
</gene>
<feature type="chain" id="PRO_5028504491" description="Carboxylic ester hydrolase" evidence="10">
    <location>
        <begin position="22"/>
        <end position="569"/>
    </location>
</feature>
<dbReference type="GO" id="GO:0046872">
    <property type="term" value="F:metal ion binding"/>
    <property type="evidence" value="ECO:0007669"/>
    <property type="project" value="UniProtKB-KW"/>
</dbReference>
<keyword evidence="6 10" id="KW-0378">Hydrolase</keyword>
<dbReference type="Proteomes" id="UP000515153">
    <property type="component" value="Chromosome I"/>
</dbReference>
<keyword evidence="3" id="KW-0624">Polysaccharide degradation</keyword>
<comment type="catalytic activity">
    <reaction evidence="9">
        <text>feruloyl-polysaccharide + H2O = ferulate + polysaccharide.</text>
        <dbReference type="EC" id="3.1.1.73"/>
    </reaction>
</comment>
<evidence type="ECO:0000313" key="12">
    <source>
        <dbReference type="RefSeq" id="XP_030982200.1"/>
    </source>
</evidence>
<dbReference type="Gene3D" id="3.40.50.1820">
    <property type="entry name" value="alpha/beta hydrolase"/>
    <property type="match status" value="1"/>
</dbReference>
<evidence type="ECO:0000256" key="2">
    <source>
        <dbReference type="ARBA" id="ARBA00022487"/>
    </source>
</evidence>
<keyword evidence="8" id="KW-1015">Disulfide bond</keyword>
<evidence type="ECO:0000256" key="3">
    <source>
        <dbReference type="ARBA" id="ARBA00022651"/>
    </source>
</evidence>
<proteinExistence type="inferred from homology"/>
<evidence type="ECO:0000313" key="11">
    <source>
        <dbReference type="Proteomes" id="UP000515153"/>
    </source>
</evidence>
<dbReference type="Pfam" id="PF07519">
    <property type="entry name" value="Tannase"/>
    <property type="match status" value="1"/>
</dbReference>
<dbReference type="InterPro" id="IPR029058">
    <property type="entry name" value="AB_hydrolase_fold"/>
</dbReference>
<dbReference type="GO" id="GO:0030600">
    <property type="term" value="F:feruloyl esterase activity"/>
    <property type="evidence" value="ECO:0007669"/>
    <property type="project" value="UniProtKB-EC"/>
</dbReference>
<dbReference type="OrthoDB" id="3039123at2759"/>
<sequence length="569" mass="60691">MHSLILNWLTLAGAIFSPAIASPLASAASVAPGQQRCAAFSQTLSIPNVTLVSTAHYPSQANISVTGLVASCASDTGTTFTAPTDLCRIVINVATSPSSKVRLEAWLPDSWKGRLLSTGTGGIGGCIEHTALQMGSSMGFAVVGTNAGHDGSSGFDFFLNHPETIVDFGHRAIHVEAVVGRQLAAQYYGGEASHSYYAGCSTGGRQGFTSALLYPEDFDGVLLGAAAIDWLHIVASKAVLAERMGWPDLASPRYIPPSSWSAIEAAMIRKLDPLDGVVDGVIDEPHSLDFDFSLLGCASATPLLNATVCLTDVQVEAIRTVYQPVKSAAGQDVYPSFDLGSATGVFSNNQFPAGVANLTYRVLDDYWRGAVYNDTTWSSQQFNLSQMDFAVELNPGQINYAGGVSHDLSKFRNRGGKVLTYHGSSDVTVTSALALRTYDRVSEALGSLNAAEMQEFYRLFYVPGHMHCSGGAGAWTMGQTSAPNQFVNFGGNGEFADRRHSLLMAMVAWVEDGVAPDYMVGTKFVNDNVISGQVAAQRRQCPWPHRSKWNGVGDTKEEGSWECVLHDGA</sequence>